<organism evidence="1">
    <name type="scientific">Anopheles darlingi</name>
    <name type="common">Mosquito</name>
    <dbReference type="NCBI Taxonomy" id="43151"/>
    <lineage>
        <taxon>Eukaryota</taxon>
        <taxon>Metazoa</taxon>
        <taxon>Ecdysozoa</taxon>
        <taxon>Arthropoda</taxon>
        <taxon>Hexapoda</taxon>
        <taxon>Insecta</taxon>
        <taxon>Pterygota</taxon>
        <taxon>Neoptera</taxon>
        <taxon>Endopterygota</taxon>
        <taxon>Diptera</taxon>
        <taxon>Nematocera</taxon>
        <taxon>Culicoidea</taxon>
        <taxon>Culicidae</taxon>
        <taxon>Anophelinae</taxon>
        <taxon>Anopheles</taxon>
    </lineage>
</organism>
<sequence length="143" mass="16209">MKLTCVLFPDRLLLLVQVSSSRHTVPLLVQPITCHHARSSLLLVRFRGRLLNLLNGIARRKTNRTIALRWLGVPGSNCLAIADLVLLDRRLLQLLLLLMLQHVAGVHRRGGCVQANVSWVMGLTLRRLQLIWCNSHRMLLCLS</sequence>
<accession>A0A2M4D364</accession>
<protein>
    <submittedName>
        <fullName evidence="1">Putative secreted protein</fullName>
    </submittedName>
</protein>
<proteinExistence type="predicted"/>
<dbReference type="AlphaFoldDB" id="A0A2M4D364"/>
<dbReference type="EMBL" id="GGFL01007834">
    <property type="protein sequence ID" value="MBW72012.1"/>
    <property type="molecule type" value="Transcribed_RNA"/>
</dbReference>
<name>A0A2M4D364_ANODA</name>
<reference evidence="1" key="1">
    <citation type="submission" date="2018-01" db="EMBL/GenBank/DDBJ databases">
        <title>An insight into the sialome of Amazonian anophelines.</title>
        <authorList>
            <person name="Ribeiro J.M."/>
            <person name="Scarpassa V."/>
            <person name="Calvo E."/>
        </authorList>
    </citation>
    <scope>NUCLEOTIDE SEQUENCE</scope>
</reference>
<evidence type="ECO:0000313" key="1">
    <source>
        <dbReference type="EMBL" id="MBW72012.1"/>
    </source>
</evidence>